<dbReference type="WBParaSite" id="Pan_g4171.t1">
    <property type="protein sequence ID" value="Pan_g4171.t1"/>
    <property type="gene ID" value="Pan_g4171"/>
</dbReference>
<organism evidence="2 3">
    <name type="scientific">Panagrellus redivivus</name>
    <name type="common">Microworm</name>
    <dbReference type="NCBI Taxonomy" id="6233"/>
    <lineage>
        <taxon>Eukaryota</taxon>
        <taxon>Metazoa</taxon>
        <taxon>Ecdysozoa</taxon>
        <taxon>Nematoda</taxon>
        <taxon>Chromadorea</taxon>
        <taxon>Rhabditida</taxon>
        <taxon>Tylenchina</taxon>
        <taxon>Panagrolaimomorpha</taxon>
        <taxon>Panagrolaimoidea</taxon>
        <taxon>Panagrolaimidae</taxon>
        <taxon>Panagrellus</taxon>
    </lineage>
</organism>
<feature type="transmembrane region" description="Helical" evidence="1">
    <location>
        <begin position="269"/>
        <end position="291"/>
    </location>
</feature>
<sequence length="366" mass="42846">MSYLASFNLVNSLSQVCSDVKKFRSCIPNAHDQVYITDNHIVYHWAKTDTFLFRIWRYFHQFEITRKANDGDHTLKPAWTSVLLIDEIIDNDKKIYVDDTIILHCQIESYEKVLPYIFGPYTRLVLHGNITWNQVQRLIHPGVVQIRINARIHMQPAEYDDFVELATGHIRSNWHSFSFYNESYYDSALFTRLNTACRNLQNVVVKNDGYNSNTFHVMHERSSDNVMYNAGALFLGHCGFLMIMALVLKLISGNATAWYYNQPRPPESAFTIGCCSLLVLTFIPHYVLFWFGPHWIYPMDIISDRILENSTPEGWIAVAKRYVLNGIYWLVSLIKNWRELRNVNLDDYQLLIASAIIYIELYILLY</sequence>
<keyword evidence="1" id="KW-1133">Transmembrane helix</keyword>
<reference evidence="2" key="1">
    <citation type="journal article" date="2013" name="Genetics">
        <title>The draft genome and transcriptome of Panagrellus redivivus are shaped by the harsh demands of a free-living lifestyle.</title>
        <authorList>
            <person name="Srinivasan J."/>
            <person name="Dillman A.R."/>
            <person name="Macchietto M.G."/>
            <person name="Heikkinen L."/>
            <person name="Lakso M."/>
            <person name="Fracchia K.M."/>
            <person name="Antoshechkin I."/>
            <person name="Mortazavi A."/>
            <person name="Wong G."/>
            <person name="Sternberg P.W."/>
        </authorList>
    </citation>
    <scope>NUCLEOTIDE SEQUENCE [LARGE SCALE GENOMIC DNA]</scope>
    <source>
        <strain evidence="2">MT8872</strain>
    </source>
</reference>
<reference evidence="3" key="2">
    <citation type="submission" date="2020-10" db="UniProtKB">
        <authorList>
            <consortium name="WormBaseParasite"/>
        </authorList>
    </citation>
    <scope>IDENTIFICATION</scope>
</reference>
<proteinExistence type="predicted"/>
<evidence type="ECO:0000256" key="1">
    <source>
        <dbReference type="SAM" id="Phobius"/>
    </source>
</evidence>
<keyword evidence="1" id="KW-0472">Membrane</keyword>
<evidence type="ECO:0000313" key="3">
    <source>
        <dbReference type="WBParaSite" id="Pan_g4171.t1"/>
    </source>
</evidence>
<dbReference type="Proteomes" id="UP000492821">
    <property type="component" value="Unassembled WGS sequence"/>
</dbReference>
<accession>A0A7E4VWU7</accession>
<name>A0A7E4VWU7_PANRE</name>
<dbReference type="AlphaFoldDB" id="A0A7E4VWU7"/>
<feature type="transmembrane region" description="Helical" evidence="1">
    <location>
        <begin position="348"/>
        <end position="365"/>
    </location>
</feature>
<evidence type="ECO:0000313" key="2">
    <source>
        <dbReference type="Proteomes" id="UP000492821"/>
    </source>
</evidence>
<keyword evidence="2" id="KW-1185">Reference proteome</keyword>
<keyword evidence="1" id="KW-0812">Transmembrane</keyword>
<protein>
    <submittedName>
        <fullName evidence="3">Neur_chan_LBD domain-containing protein</fullName>
    </submittedName>
</protein>
<feature type="transmembrane region" description="Helical" evidence="1">
    <location>
        <begin position="226"/>
        <end position="248"/>
    </location>
</feature>